<keyword evidence="1" id="KW-0812">Transmembrane</keyword>
<dbReference type="Proteomes" id="UP000464865">
    <property type="component" value="Chromosome M15-12"/>
</dbReference>
<feature type="transmembrane region" description="Helical" evidence="1">
    <location>
        <begin position="455"/>
        <end position="473"/>
    </location>
</feature>
<dbReference type="NCBIfam" id="TIGR04346">
    <property type="entry name" value="DotA_TraY"/>
    <property type="match status" value="1"/>
</dbReference>
<evidence type="ECO:0000313" key="2">
    <source>
        <dbReference type="EMBL" id="QIB40374.1"/>
    </source>
</evidence>
<protein>
    <submittedName>
        <fullName evidence="2">DotA/TraY family protein</fullName>
    </submittedName>
</protein>
<feature type="transmembrane region" description="Helical" evidence="1">
    <location>
        <begin position="523"/>
        <end position="549"/>
    </location>
</feature>
<name>A0A7L5BN77_9HYPH</name>
<feature type="transmembrane region" description="Helical" evidence="1">
    <location>
        <begin position="480"/>
        <end position="503"/>
    </location>
</feature>
<organism evidence="2 3">
    <name type="scientific">Rhizobium oryzihabitans</name>
    <dbReference type="NCBI Taxonomy" id="2267833"/>
    <lineage>
        <taxon>Bacteria</taxon>
        <taxon>Pseudomonadati</taxon>
        <taxon>Pseudomonadota</taxon>
        <taxon>Alphaproteobacteria</taxon>
        <taxon>Hyphomicrobiales</taxon>
        <taxon>Rhizobiaceae</taxon>
        <taxon>Rhizobium/Agrobacterium group</taxon>
        <taxon>Rhizobium</taxon>
    </lineage>
</organism>
<evidence type="ECO:0000313" key="3">
    <source>
        <dbReference type="Proteomes" id="UP000464865"/>
    </source>
</evidence>
<feature type="transmembrane region" description="Helical" evidence="1">
    <location>
        <begin position="417"/>
        <end position="435"/>
    </location>
</feature>
<keyword evidence="1" id="KW-0472">Membrane</keyword>
<dbReference type="InterPro" id="IPR027628">
    <property type="entry name" value="DotA_TraY"/>
</dbReference>
<dbReference type="RefSeq" id="WP_164056818.1">
    <property type="nucleotide sequence ID" value="NZ_CP048635.1"/>
</dbReference>
<dbReference type="EMBL" id="CP048635">
    <property type="protein sequence ID" value="QIB40374.1"/>
    <property type="molecule type" value="Genomic_DNA"/>
</dbReference>
<gene>
    <name evidence="2" type="ORF">G3A56_21065</name>
</gene>
<evidence type="ECO:0000256" key="1">
    <source>
        <dbReference type="SAM" id="Phobius"/>
    </source>
</evidence>
<feature type="transmembrane region" description="Helical" evidence="1">
    <location>
        <begin position="33"/>
        <end position="51"/>
    </location>
</feature>
<reference evidence="2 3" key="1">
    <citation type="submission" date="2020-02" db="EMBL/GenBank/DDBJ databases">
        <title>Plant-Promoting Endophytic Bacterium Rhizobium oryzihabitans sp. nov., Isolated from the Root of Rice.</title>
        <authorList>
            <person name="zhao J."/>
            <person name="Zhang G."/>
        </authorList>
    </citation>
    <scope>NUCLEOTIDE SEQUENCE [LARGE SCALE GENOMIC DNA]</scope>
    <source>
        <strain evidence="2 3">M15</strain>
    </source>
</reference>
<dbReference type="AlphaFoldDB" id="A0A7L5BN77"/>
<proteinExistence type="predicted"/>
<accession>A0A7L5BN77</accession>
<sequence length="655" mass="69840">MIDLLAEPPSTDIAWQIVNAVLPSEATTMYGRVLQVFTSVLFFLGGLFVAYQSTQGIVASARTGQALGERWHTIWTPLRVVIGLGLLVPTPQTGFSSVHYILRDFVARPGINLGNALSNTGITTVVKEGVTITPASSNGSSIAMMVLRHEVCAAVYNQAGNLWGWNARLPDPDGKVSGLGILGYEKRITWAYGPTCGQFSVSALDDRTTFSTARREAIKAFVNAFRAESGRYARLAAETSGLSSAGAAAKAVTSNVLSPDLVQRIRSMGAAYDRAMTAAAKEEAKTVATASRDALVRDAREQGFLTTGMYWSTLAQVSEITTAMTNERPEDTPPRIDGDFSEAIQKAFDALRLQVSGEAERQALSANDFAAAGDETADPATKIIAPISRSIIEWAATPADDGRPHDEMGILVSSGHAMMAGVSAAIAAGGVIAGVAGNKVAEFFGAAAIDYFLDWSRFAIIPVWIMGALRAYVIPIMPHVFMLVSGVALLVSVMDAMVALTIWCLRWLKMDGNDDFAGDSVKLGLLFLVNIFLRPALAMLAVFAAYGVFNPVLGMLDRLWATAFLAQSGGHIVGLPGYIVMTFGQTYMIWYVVLKTYGQIWALPDRVLAWFGQSTSYGESGLVSGAFGGMIAVAGRGMMPKTILPGLSKKGGKPK</sequence>
<keyword evidence="1" id="KW-1133">Transmembrane helix</keyword>
<keyword evidence="3" id="KW-1185">Reference proteome</keyword>
<dbReference type="KEGG" id="roy:G3A56_21065"/>